<dbReference type="NCBIfam" id="TIGR03515">
    <property type="entry name" value="GldC"/>
    <property type="match status" value="1"/>
</dbReference>
<accession>A0A7K3WMU8</accession>
<dbReference type="AlphaFoldDB" id="A0A7K3WMU8"/>
<dbReference type="InterPro" id="IPR019854">
    <property type="entry name" value="Motility-assoc_prot_GldC"/>
</dbReference>
<gene>
    <name evidence="1" type="primary">gldC</name>
    <name evidence="1" type="ORF">G3O08_05565</name>
</gene>
<evidence type="ECO:0000313" key="2">
    <source>
        <dbReference type="Proteomes" id="UP000486602"/>
    </source>
</evidence>
<reference evidence="1 2" key="1">
    <citation type="submission" date="2020-02" db="EMBL/GenBank/DDBJ databases">
        <title>Out from the shadows clarifying the taxonomy of the family Cryomorphaceae and related taxa by utilizing the GTDB taxonomic framework.</title>
        <authorList>
            <person name="Bowman J.P."/>
        </authorList>
    </citation>
    <scope>NUCLEOTIDE SEQUENCE [LARGE SCALE GENOMIC DNA]</scope>
    <source>
        <strain evidence="1 2">QSSC 1-22</strain>
    </source>
</reference>
<dbReference type="Proteomes" id="UP000486602">
    <property type="component" value="Unassembled WGS sequence"/>
</dbReference>
<name>A0A7K3WMU8_9FLAO</name>
<comment type="caution">
    <text evidence="1">The sequence shown here is derived from an EMBL/GenBank/DDBJ whole genome shotgun (WGS) entry which is preliminary data.</text>
</comment>
<dbReference type="EMBL" id="JAAGVY010000007">
    <property type="protein sequence ID" value="NEN22966.1"/>
    <property type="molecule type" value="Genomic_DNA"/>
</dbReference>
<dbReference type="Pfam" id="PF19937">
    <property type="entry name" value="GldC-like"/>
    <property type="match status" value="1"/>
</dbReference>
<keyword evidence="2" id="KW-1185">Reference proteome</keyword>
<organism evidence="1 2">
    <name type="scientific">Cryomorpha ignava</name>
    <dbReference type="NCBI Taxonomy" id="101383"/>
    <lineage>
        <taxon>Bacteria</taxon>
        <taxon>Pseudomonadati</taxon>
        <taxon>Bacteroidota</taxon>
        <taxon>Flavobacteriia</taxon>
        <taxon>Flavobacteriales</taxon>
        <taxon>Cryomorphaceae</taxon>
        <taxon>Cryomorpha</taxon>
    </lineage>
</organism>
<protein>
    <submittedName>
        <fullName evidence="1">Gliding motility protein GldC</fullName>
    </submittedName>
</protein>
<evidence type="ECO:0000313" key="1">
    <source>
        <dbReference type="EMBL" id="NEN22966.1"/>
    </source>
</evidence>
<dbReference type="RefSeq" id="WP_163283719.1">
    <property type="nucleotide sequence ID" value="NZ_JAAGVY010000007.1"/>
</dbReference>
<proteinExistence type="predicted"/>
<sequence>MKDEITKETTITLKVGLDENQVPVDMHWNASDGGGNGKCKAFMLSIWDEVDENTMRIDLWNKEMSVYDMQRFFHQTLLTMSDTFKNATGQENISNDIRKFADEFAKKTELLG</sequence>